<dbReference type="InterPro" id="IPR016186">
    <property type="entry name" value="C-type_lectin-like/link_sf"/>
</dbReference>
<evidence type="ECO:0000313" key="3">
    <source>
        <dbReference type="Proteomes" id="UP000678393"/>
    </source>
</evidence>
<feature type="domain" description="C-type lectin" evidence="1">
    <location>
        <begin position="120"/>
        <end position="218"/>
    </location>
</feature>
<dbReference type="SUPFAM" id="SSF56436">
    <property type="entry name" value="C-type lectin-like"/>
    <property type="match status" value="1"/>
</dbReference>
<name>A0A8S3ZWY3_9EUPU</name>
<dbReference type="SUPFAM" id="SSF57414">
    <property type="entry name" value="Hairpin loop containing domain-like"/>
    <property type="match status" value="1"/>
</dbReference>
<dbReference type="OrthoDB" id="441660at2759"/>
<dbReference type="Proteomes" id="UP000678393">
    <property type="component" value="Unassembled WGS sequence"/>
</dbReference>
<reference evidence="2" key="1">
    <citation type="submission" date="2021-04" db="EMBL/GenBank/DDBJ databases">
        <authorList>
            <consortium name="Molecular Ecology Group"/>
        </authorList>
    </citation>
    <scope>NUCLEOTIDE SEQUENCE</scope>
</reference>
<dbReference type="PROSITE" id="PS50041">
    <property type="entry name" value="C_TYPE_LECTIN_2"/>
    <property type="match status" value="1"/>
</dbReference>
<dbReference type="Pfam" id="PF00059">
    <property type="entry name" value="Lectin_C"/>
    <property type="match status" value="1"/>
</dbReference>
<proteinExistence type="predicted"/>
<dbReference type="AlphaFoldDB" id="A0A8S3ZWY3"/>
<dbReference type="CDD" id="cd00037">
    <property type="entry name" value="CLECT"/>
    <property type="match status" value="1"/>
</dbReference>
<dbReference type="InterPro" id="IPR001304">
    <property type="entry name" value="C-type_lectin-like"/>
</dbReference>
<comment type="caution">
    <text evidence="2">The sequence shown here is derived from an EMBL/GenBank/DDBJ whole genome shotgun (WGS) entry which is preliminary data.</text>
</comment>
<keyword evidence="3" id="KW-1185">Reference proteome</keyword>
<evidence type="ECO:0000313" key="2">
    <source>
        <dbReference type="EMBL" id="CAG5133364.1"/>
    </source>
</evidence>
<gene>
    <name evidence="2" type="ORF">CUNI_LOCUS18922</name>
</gene>
<evidence type="ECO:0000259" key="1">
    <source>
        <dbReference type="PROSITE" id="PS50041"/>
    </source>
</evidence>
<organism evidence="2 3">
    <name type="scientific">Candidula unifasciata</name>
    <dbReference type="NCBI Taxonomy" id="100452"/>
    <lineage>
        <taxon>Eukaryota</taxon>
        <taxon>Metazoa</taxon>
        <taxon>Spiralia</taxon>
        <taxon>Lophotrochozoa</taxon>
        <taxon>Mollusca</taxon>
        <taxon>Gastropoda</taxon>
        <taxon>Heterobranchia</taxon>
        <taxon>Euthyneura</taxon>
        <taxon>Panpulmonata</taxon>
        <taxon>Eupulmonata</taxon>
        <taxon>Stylommatophora</taxon>
        <taxon>Helicina</taxon>
        <taxon>Helicoidea</taxon>
        <taxon>Geomitridae</taxon>
        <taxon>Candidula</taxon>
    </lineage>
</organism>
<dbReference type="EMBL" id="CAJHNH020006135">
    <property type="protein sequence ID" value="CAG5133364.1"/>
    <property type="molecule type" value="Genomic_DNA"/>
</dbReference>
<dbReference type="Gene3D" id="3.10.100.10">
    <property type="entry name" value="Mannose-Binding Protein A, subunit A"/>
    <property type="match status" value="1"/>
</dbReference>
<protein>
    <recommendedName>
        <fullName evidence="1">C-type lectin domain-containing protein</fullName>
    </recommendedName>
</protein>
<accession>A0A8S3ZWY3</accession>
<dbReference type="InterPro" id="IPR016187">
    <property type="entry name" value="CTDL_fold"/>
</dbReference>
<sequence length="222" mass="25081">MKKVVETSKVIFWRRYSYRSFGLVNNPSLGPRRLGGSWTSPSQISCASKCMDKYSTCWSFLYNSTTGLCTPSSSFDSQQQLPTVAEGDLYNSLTCTLNGFQMYTQNLTTICVSEGFYADYVEADKRCRKFGGVLMSVKTYDRIGILLAAFSASESWVGCDDLDNDGIFRWKEDNEALSEDEISLLFLGKPTKQCISYDSSERKLTSSDCSYYLNYFCEMPLP</sequence>